<sequence length="574" mass="65870">MVFPMAEYARPANSQGMVSDVLDAALEQLLRFEHVPPPQMEDGVSPRNLRTEVPATDRLIDQITDQRSPTQRRPFITSPLSPQSNDTSLVVDKPGDEVPTKDQKERQRLIFLRNAIELRRRHYARVAGAQKIADYVLQCYSWGYPIDWMSWVEAIPYPQLKFLKRDPRAYKKPQADEPGLGGLISKARPPKGSFTRMEDSIIARIMGMLDFPTVNSLRLAAKSFDNVYGEHWEDICDNIYKDKQKKIPYIPDFYTPSGSPEEDSEEKLRQHHYCTDWVVQSILSNYHESRAMVDADFVRISTNAFLQMALHPPRRNGNGADDGETRSNGNVSQIERTDVDHQTMIVGNAEEHTTFAIWFSECAEVTAGADGTAEEGTGGGQEQPRGRQDAETLVVPRFARPQIMEGETFPFAGLLKYVLEKHLGSPRRGKDNLPRYQKSLDMIERMGLKNQADEKKAFHWALNLALWYLKNERTVYYGIRNEFLNQIKVEDEEETEEGEVVVLTLSDREYVERLKRLKPVQLWELVRLVEVKSEDVITLLKVKGFLSVDEEQVDKAEVMEDFIFARIKQVLKMN</sequence>
<reference evidence="2 3" key="1">
    <citation type="submission" date="2019-06" db="EMBL/GenBank/DDBJ databases">
        <authorList>
            <person name="Palmer J.M."/>
        </authorList>
    </citation>
    <scope>NUCLEOTIDE SEQUENCE [LARGE SCALE GENOMIC DNA]</scope>
    <source>
        <strain evidence="2 3">TWF106</strain>
    </source>
</reference>
<dbReference type="AlphaFoldDB" id="A0A7C8UHM5"/>
<feature type="compositionally biased region" description="Polar residues" evidence="1">
    <location>
        <begin position="78"/>
        <end position="88"/>
    </location>
</feature>
<comment type="caution">
    <text evidence="2">The sequence shown here is derived from an EMBL/GenBank/DDBJ whole genome shotgun (WGS) entry which is preliminary data.</text>
</comment>
<dbReference type="EMBL" id="WIWS01000093">
    <property type="protein sequence ID" value="KAF3208327.1"/>
    <property type="molecule type" value="Genomic_DNA"/>
</dbReference>
<evidence type="ECO:0000313" key="3">
    <source>
        <dbReference type="Proteomes" id="UP000472727"/>
    </source>
</evidence>
<name>A0A7C8UHM5_ORBOL</name>
<gene>
    <name evidence="2" type="ORF">TWF106_011430</name>
</gene>
<feature type="compositionally biased region" description="Basic and acidic residues" evidence="1">
    <location>
        <begin position="93"/>
        <end position="102"/>
    </location>
</feature>
<evidence type="ECO:0000313" key="2">
    <source>
        <dbReference type="EMBL" id="KAF3208327.1"/>
    </source>
</evidence>
<protein>
    <submittedName>
        <fullName evidence="2">Uncharacterized protein</fullName>
    </submittedName>
</protein>
<feature type="region of interest" description="Disordered" evidence="1">
    <location>
        <begin position="310"/>
        <end position="336"/>
    </location>
</feature>
<accession>A0A7C8UHM5</accession>
<feature type="region of interest" description="Disordered" evidence="1">
    <location>
        <begin position="370"/>
        <end position="389"/>
    </location>
</feature>
<evidence type="ECO:0000256" key="1">
    <source>
        <dbReference type="SAM" id="MobiDB-lite"/>
    </source>
</evidence>
<proteinExistence type="predicted"/>
<organism evidence="2 3">
    <name type="scientific">Orbilia oligospora</name>
    <name type="common">Nematode-trapping fungus</name>
    <name type="synonym">Arthrobotrys oligospora</name>
    <dbReference type="NCBI Taxonomy" id="2813651"/>
    <lineage>
        <taxon>Eukaryota</taxon>
        <taxon>Fungi</taxon>
        <taxon>Dikarya</taxon>
        <taxon>Ascomycota</taxon>
        <taxon>Pezizomycotina</taxon>
        <taxon>Orbiliomycetes</taxon>
        <taxon>Orbiliales</taxon>
        <taxon>Orbiliaceae</taxon>
        <taxon>Orbilia</taxon>
    </lineage>
</organism>
<dbReference type="Proteomes" id="UP000472727">
    <property type="component" value="Unassembled WGS sequence"/>
</dbReference>
<feature type="region of interest" description="Disordered" evidence="1">
    <location>
        <begin position="36"/>
        <end position="102"/>
    </location>
</feature>